<keyword evidence="4" id="KW-0132">Cell division</keyword>
<evidence type="ECO:0000313" key="11">
    <source>
        <dbReference type="EMBL" id="CEP10604.1"/>
    </source>
</evidence>
<sequence>MPKPMKHSPATKVVPFSVKRKQINFNLLDTSISRNSSQSSIHPTSILSSESFTYKQQLLKEKDDQINDLKKQLDSLNQDLQTIRHQNRLMENERTKFETNMIEKCSQEKRQVELELEILKKMHVEKIQDLSTTLNQSLGKIAYLKDQLVKNNIKVEQELDGAALDRLVESQSCYKRDAQFIQDAYYKIDSWLSSIFKGNRIPVFERTNNNYQLIATLKNLNFNSMALIQHILKNKLHFKLSNSSEKAIDSLAVLAESLGMNTVELSNYYTALSKLTMDQMELQHESSKLDEMEYMLEQSQKKIDDESSLIRSSMLLNLQQETQENTVQQQRDYALGEKETLSSEYNLLQKKYNQLGIQDCLLSKMHELEEKADTVESQCNQQKKILESLTILPSDMELASMKIQSTENDLHQLEQERERLLSEIANSVH</sequence>
<evidence type="ECO:0000256" key="7">
    <source>
        <dbReference type="ARBA" id="ARBA00023054"/>
    </source>
</evidence>
<dbReference type="AlphaFoldDB" id="A0A0B7N6A9"/>
<evidence type="ECO:0000313" key="12">
    <source>
        <dbReference type="Proteomes" id="UP000054107"/>
    </source>
</evidence>
<dbReference type="GO" id="GO:0005874">
    <property type="term" value="C:microtubule"/>
    <property type="evidence" value="ECO:0007669"/>
    <property type="project" value="UniProtKB-KW"/>
</dbReference>
<gene>
    <name evidence="11" type="primary">PARPA_04320.1 scaffold 12477</name>
</gene>
<keyword evidence="9" id="KW-0131">Cell cycle</keyword>
<evidence type="ECO:0000256" key="10">
    <source>
        <dbReference type="SAM" id="Coils"/>
    </source>
</evidence>
<evidence type="ECO:0000256" key="5">
    <source>
        <dbReference type="ARBA" id="ARBA00022701"/>
    </source>
</evidence>
<dbReference type="GO" id="GO:0070652">
    <property type="term" value="C:HAUS complex"/>
    <property type="evidence" value="ECO:0007669"/>
    <property type="project" value="InterPro"/>
</dbReference>
<keyword evidence="5" id="KW-0493">Microtubule</keyword>
<dbReference type="GO" id="GO:0005829">
    <property type="term" value="C:cytosol"/>
    <property type="evidence" value="ECO:0007669"/>
    <property type="project" value="TreeGrafter"/>
</dbReference>
<dbReference type="GO" id="GO:0005819">
    <property type="term" value="C:spindle"/>
    <property type="evidence" value="ECO:0007669"/>
    <property type="project" value="UniProtKB-SubCell"/>
</dbReference>
<feature type="coiled-coil region" evidence="10">
    <location>
        <begin position="358"/>
        <end position="423"/>
    </location>
</feature>
<evidence type="ECO:0000256" key="1">
    <source>
        <dbReference type="ARBA" id="ARBA00004186"/>
    </source>
</evidence>
<dbReference type="GO" id="GO:0051225">
    <property type="term" value="P:spindle assembly"/>
    <property type="evidence" value="ECO:0007669"/>
    <property type="project" value="InterPro"/>
</dbReference>
<evidence type="ECO:0000256" key="8">
    <source>
        <dbReference type="ARBA" id="ARBA00023212"/>
    </source>
</evidence>
<dbReference type="PANTHER" id="PTHR31570">
    <property type="entry name" value="HAUS AUGMIN-LIKE COMPLEX SUBUNIT 1"/>
    <property type="match status" value="1"/>
</dbReference>
<comment type="subcellular location">
    <subcellularLocation>
        <location evidence="1">Cytoplasm</location>
        <location evidence="1">Cytoskeleton</location>
        <location evidence="1">Spindle</location>
    </subcellularLocation>
</comment>
<feature type="coiled-coil region" evidence="10">
    <location>
        <begin position="59"/>
        <end position="122"/>
    </location>
</feature>
<keyword evidence="7 10" id="KW-0175">Coiled coil</keyword>
<reference evidence="11 12" key="1">
    <citation type="submission" date="2014-09" db="EMBL/GenBank/DDBJ databases">
        <authorList>
            <person name="Ellenberger Sabrina"/>
        </authorList>
    </citation>
    <scope>NUCLEOTIDE SEQUENCE [LARGE SCALE GENOMIC DNA]</scope>
    <source>
        <strain evidence="11 12">CBS 412.66</strain>
    </source>
</reference>
<dbReference type="EMBL" id="LN724412">
    <property type="protein sequence ID" value="CEP10604.1"/>
    <property type="molecule type" value="Genomic_DNA"/>
</dbReference>
<dbReference type="InterPro" id="IPR026243">
    <property type="entry name" value="HAUS1"/>
</dbReference>
<dbReference type="Proteomes" id="UP000054107">
    <property type="component" value="Unassembled WGS sequence"/>
</dbReference>
<evidence type="ECO:0000256" key="9">
    <source>
        <dbReference type="ARBA" id="ARBA00023306"/>
    </source>
</evidence>
<evidence type="ECO:0000256" key="6">
    <source>
        <dbReference type="ARBA" id="ARBA00022776"/>
    </source>
</evidence>
<evidence type="ECO:0000256" key="4">
    <source>
        <dbReference type="ARBA" id="ARBA00022618"/>
    </source>
</evidence>
<keyword evidence="8" id="KW-0206">Cytoskeleton</keyword>
<dbReference type="GO" id="GO:0051301">
    <property type="term" value="P:cell division"/>
    <property type="evidence" value="ECO:0007669"/>
    <property type="project" value="UniProtKB-KW"/>
</dbReference>
<accession>A0A0B7N6A9</accession>
<protein>
    <submittedName>
        <fullName evidence="11">Uncharacterized protein</fullName>
    </submittedName>
</protein>
<dbReference type="STRING" id="35722.A0A0B7N6A9"/>
<evidence type="ECO:0000256" key="2">
    <source>
        <dbReference type="ARBA" id="ARBA00005479"/>
    </source>
</evidence>
<dbReference type="PANTHER" id="PTHR31570:SF1">
    <property type="entry name" value="HAUS AUGMIN-LIKE COMPLEX SUBUNIT 1"/>
    <property type="match status" value="1"/>
</dbReference>
<keyword evidence="6" id="KW-0498">Mitosis</keyword>
<organism evidence="11 12">
    <name type="scientific">Parasitella parasitica</name>
    <dbReference type="NCBI Taxonomy" id="35722"/>
    <lineage>
        <taxon>Eukaryota</taxon>
        <taxon>Fungi</taxon>
        <taxon>Fungi incertae sedis</taxon>
        <taxon>Mucoromycota</taxon>
        <taxon>Mucoromycotina</taxon>
        <taxon>Mucoromycetes</taxon>
        <taxon>Mucorales</taxon>
        <taxon>Mucorineae</taxon>
        <taxon>Mucoraceae</taxon>
        <taxon>Parasitella</taxon>
    </lineage>
</organism>
<keyword evidence="3" id="KW-0963">Cytoplasm</keyword>
<evidence type="ECO:0000256" key="3">
    <source>
        <dbReference type="ARBA" id="ARBA00022490"/>
    </source>
</evidence>
<comment type="similarity">
    <text evidence="2">Belongs to the HAUS1 family.</text>
</comment>
<dbReference type="OrthoDB" id="5372507at2759"/>
<proteinExistence type="inferred from homology"/>
<keyword evidence="12" id="KW-1185">Reference proteome</keyword>
<name>A0A0B7N6A9_9FUNG</name>